<gene>
    <name evidence="3" type="ORF">FOL46_003185</name>
</gene>
<keyword evidence="2" id="KW-0812">Transmembrane</keyword>
<proteinExistence type="predicted"/>
<dbReference type="EMBL" id="JABANN010000021">
    <property type="protein sequence ID" value="KAF4675017.1"/>
    <property type="molecule type" value="Genomic_DNA"/>
</dbReference>
<feature type="compositionally biased region" description="Polar residues" evidence="1">
    <location>
        <begin position="447"/>
        <end position="459"/>
    </location>
</feature>
<keyword evidence="2" id="KW-1133">Transmembrane helix</keyword>
<reference evidence="3 4" key="1">
    <citation type="submission" date="2020-04" db="EMBL/GenBank/DDBJ databases">
        <title>Perkinsus olseni comparative genomics.</title>
        <authorList>
            <person name="Bogema D.R."/>
        </authorList>
    </citation>
    <scope>NUCLEOTIDE SEQUENCE [LARGE SCALE GENOMIC DNA]</scope>
    <source>
        <strain evidence="3">ATCC PRA-31</strain>
    </source>
</reference>
<feature type="transmembrane region" description="Helical" evidence="2">
    <location>
        <begin position="180"/>
        <end position="208"/>
    </location>
</feature>
<evidence type="ECO:0000256" key="2">
    <source>
        <dbReference type="SAM" id="Phobius"/>
    </source>
</evidence>
<dbReference type="Proteomes" id="UP000572268">
    <property type="component" value="Unassembled WGS sequence"/>
</dbReference>
<sequence>MRNPLRGHWTAGGVRGPLRLLLSCFFRWFDGVRQGSGYPRKCFYLFSVETSAAIVVMLVDQKDPHGYDAHAANRLEQILDSRSGRQKLKDTPRQRVIQSREAQREVHTNISKILRQVQGPYAAFDHPLKLSTVVSVMHDMNQSEFRRDQQQRAEWDKSVPHKICTTCLSRSKILVLLQSIAITLLLVLGLTLAAVPIVVIAMLTPIWITLGILYQIRWQRGGNVVFTSPEVDGLAVSSASPRARHGSLGLTTQERNRLLLETTSPPRPISDLLREMEELDEDAGSPVSIPAGLYNTTAYAGLFDGVMVRASADMRWSFVFKLIIGGTLLTTPSYKMKHSTDGCFVYDRSDNLANAFMDAYFRELSKRVIVELKYSDFKVCISEGTHPFLVLKGKTYRMQYIAQALMAGVEPGRETTAHPRASDAAAASPQSAVYMPPSSDEALGGPQRSTSNKRPLVDTSTSGIIKRRATHAEIMEMQARRRIVNRPVTSRTTTVHAAALELPPLGRYKNAEPVPPFENITLNRERNPQCSLLFFLPGKQYPFEVGPGRLVLGRVFNREWPCYVFTTSDRRVVRQMSYLSDHLDRTVTVNSLCVSYTVTEGVRLVIRDASYRLETMG</sequence>
<organism evidence="3 4">
    <name type="scientific">Perkinsus olseni</name>
    <name type="common">Perkinsus atlanticus</name>
    <dbReference type="NCBI Taxonomy" id="32597"/>
    <lineage>
        <taxon>Eukaryota</taxon>
        <taxon>Sar</taxon>
        <taxon>Alveolata</taxon>
        <taxon>Perkinsozoa</taxon>
        <taxon>Perkinsea</taxon>
        <taxon>Perkinsida</taxon>
        <taxon>Perkinsidae</taxon>
        <taxon>Perkinsus</taxon>
    </lineage>
</organism>
<accession>A0A7J6MUJ6</accession>
<feature type="region of interest" description="Disordered" evidence="1">
    <location>
        <begin position="412"/>
        <end position="459"/>
    </location>
</feature>
<name>A0A7J6MUJ6_PEROL</name>
<feature type="compositionally biased region" description="Low complexity" evidence="1">
    <location>
        <begin position="422"/>
        <end position="432"/>
    </location>
</feature>
<evidence type="ECO:0000256" key="1">
    <source>
        <dbReference type="SAM" id="MobiDB-lite"/>
    </source>
</evidence>
<keyword evidence="2" id="KW-0472">Membrane</keyword>
<evidence type="ECO:0000313" key="4">
    <source>
        <dbReference type="Proteomes" id="UP000572268"/>
    </source>
</evidence>
<dbReference type="AlphaFoldDB" id="A0A7J6MUJ6"/>
<protein>
    <submittedName>
        <fullName evidence="3">Uncharacterized protein</fullName>
    </submittedName>
</protein>
<comment type="caution">
    <text evidence="3">The sequence shown here is derived from an EMBL/GenBank/DDBJ whole genome shotgun (WGS) entry which is preliminary data.</text>
</comment>
<feature type="compositionally biased region" description="Basic and acidic residues" evidence="1">
    <location>
        <begin position="412"/>
        <end position="421"/>
    </location>
</feature>
<evidence type="ECO:0000313" key="3">
    <source>
        <dbReference type="EMBL" id="KAF4675017.1"/>
    </source>
</evidence>